<reference evidence="1" key="1">
    <citation type="submission" date="2022-10" db="EMBL/GenBank/DDBJ databases">
        <title>Genome Sequence of Xylaria curta.</title>
        <authorList>
            <person name="Buettner E."/>
        </authorList>
    </citation>
    <scope>NUCLEOTIDE SEQUENCE</scope>
    <source>
        <strain evidence="1">Babe10</strain>
    </source>
</reference>
<comment type="caution">
    <text evidence="1">The sequence shown here is derived from an EMBL/GenBank/DDBJ whole genome shotgun (WGS) entry which is preliminary data.</text>
</comment>
<gene>
    <name evidence="1" type="ORF">NUW58_g20</name>
</gene>
<dbReference type="EMBL" id="JAPDGR010000002">
    <property type="protein sequence ID" value="KAJ2999365.1"/>
    <property type="molecule type" value="Genomic_DNA"/>
</dbReference>
<dbReference type="Proteomes" id="UP001143856">
    <property type="component" value="Unassembled WGS sequence"/>
</dbReference>
<protein>
    <submittedName>
        <fullName evidence="1">Uncharacterized protein</fullName>
    </submittedName>
</protein>
<evidence type="ECO:0000313" key="1">
    <source>
        <dbReference type="EMBL" id="KAJ2999365.1"/>
    </source>
</evidence>
<proteinExistence type="predicted"/>
<accession>A0ACC1PTQ3</accession>
<name>A0ACC1PTQ3_9PEZI</name>
<organism evidence="1 2">
    <name type="scientific">Xylaria curta</name>
    <dbReference type="NCBI Taxonomy" id="42375"/>
    <lineage>
        <taxon>Eukaryota</taxon>
        <taxon>Fungi</taxon>
        <taxon>Dikarya</taxon>
        <taxon>Ascomycota</taxon>
        <taxon>Pezizomycotina</taxon>
        <taxon>Sordariomycetes</taxon>
        <taxon>Xylariomycetidae</taxon>
        <taxon>Xylariales</taxon>
        <taxon>Xylariaceae</taxon>
        <taxon>Xylaria</taxon>
    </lineage>
</organism>
<keyword evidence="2" id="KW-1185">Reference proteome</keyword>
<sequence length="808" mass="91820">MPSHFSKLGTNVPDNANFDRHPITHITMPCKSQSYVTLFLTAISQTTKHHNLSILNGKWCIGSGQERWCMMRLLNVQTLALEKFDHPPYPPYAIVSHTWGVEAITFQDIQDLEKASKKAGFEKLKLASKMATMQQLQYVWIDTCCIDISSSAELSEALNSIYQWYRSSSKCLVYLEDLPSSITTERLDGSLGNCRWFSKAWALQELVAPQTVVFYNQEWDIIGEKTSASLLSKLSQVTGIHQDVLLNPDLVYTTSLAVRMSWAADRATSRQEDIAYCLLGLFNVTMPILYGEGNKAFRRLQEELIKNSNDLSIFAWCDEEDVYGYRGILADSPQVFRNFRSTTFGTKPFYAEKEYRITNKGLRITAKILKYPARSTIFMGLREDESDGNQIGILLQNDSGVYVRIHSHRLFKMGPSFWHAQFETFYVWTDSTFLASFRMGLFTHSPLGSPKISPRETSDIVCIGNDGLLQDAVSWGSLCSYCVGKNAILNTPKHALKTNSFHAQSPCISNFKSRTKDDSLESGQPASYRKQRHSTVPKSYDAMAGTDGASPRARVDDVILPDRGKHLWRRLGDDKHNNGNQFNPFNSSRNAILDIAIREFEDYKTRWFSGVSREYASTNLGALPFACPFVKMDICEYRRCLIKTRIRTSAELIEHLVSTHRQPLYCPICTITFQDIWTRDSHIRERSCEKAELALPPGMSIEQGNHLRLLLSTQPLDEECWYRVWDVLFPEEARPQSASIDKQFDITMSALQSFWVDHGSNLISGFLQSQGKLEWKVPNEEHGLADLYSTLLSDLVERYLLASLSTSG</sequence>
<evidence type="ECO:0000313" key="2">
    <source>
        <dbReference type="Proteomes" id="UP001143856"/>
    </source>
</evidence>